<dbReference type="Pfam" id="PF13181">
    <property type="entry name" value="TPR_8"/>
    <property type="match status" value="1"/>
</dbReference>
<dbReference type="Gene3D" id="1.25.40.10">
    <property type="entry name" value="Tetratricopeptide repeat domain"/>
    <property type="match status" value="1"/>
</dbReference>
<comment type="caution">
    <text evidence="2">The sequence shown here is derived from an EMBL/GenBank/DDBJ whole genome shotgun (WGS) entry which is preliminary data.</text>
</comment>
<evidence type="ECO:0000313" key="2">
    <source>
        <dbReference type="EMBL" id="NME67103.1"/>
    </source>
</evidence>
<accession>A0A7X9P065</accession>
<dbReference type="InterPro" id="IPR011990">
    <property type="entry name" value="TPR-like_helical_dom_sf"/>
</dbReference>
<evidence type="ECO:0000256" key="1">
    <source>
        <dbReference type="PROSITE-ProRule" id="PRU00339"/>
    </source>
</evidence>
<sequence>MNLKPFFTVLFLLVCGHTVFSQETDSFVIKDLNTISVYQTILISTDKNIMIPNVGKDSPYYYNTLFLKSLCEFKKGSYWTGYWDLKKVYNHSSQNFAKHPEDTLSGLLTGIISTSIGIIPQEYKWIMRFIGFPELTYENHETLIENAKKSTNPFIQFEAFSSELFLDVYIKKEYDKEKIDLYEKKYGKLYQGKIVLSWVYDRIKEYKLNINILNSFTKEEKKHYDYYNYLLGTAHFYLNHYKSASLSFNNYLKATDSDYIKTTKYRLFLIDWLSTELSEEEINIKLKDIIKSGDEKLYLDKYAQSFALSSSLPDKKLMYARMLYDGKEYNASDSVLMQINPKDFSRKDKLEYNYRYARVKEALNDTTLAIKYYLNVIDYGGTKPKRYFTANAALQLGILYEGLNDKEKAIFYYKKAYSYPKHSYKNSIDAEAKRRLKTL</sequence>
<name>A0A7X9P065_9BACT</name>
<proteinExistence type="predicted"/>
<protein>
    <submittedName>
        <fullName evidence="2">Tetratricopeptide repeat protein</fullName>
    </submittedName>
</protein>
<dbReference type="SUPFAM" id="SSF48452">
    <property type="entry name" value="TPR-like"/>
    <property type="match status" value="1"/>
</dbReference>
<organism evidence="2 3">
    <name type="scientific">Flammeovirga aprica JL-4</name>
    <dbReference type="NCBI Taxonomy" id="694437"/>
    <lineage>
        <taxon>Bacteria</taxon>
        <taxon>Pseudomonadati</taxon>
        <taxon>Bacteroidota</taxon>
        <taxon>Cytophagia</taxon>
        <taxon>Cytophagales</taxon>
        <taxon>Flammeovirgaceae</taxon>
        <taxon>Flammeovirga</taxon>
    </lineage>
</organism>
<feature type="repeat" description="TPR" evidence="1">
    <location>
        <begin position="390"/>
        <end position="423"/>
    </location>
</feature>
<evidence type="ECO:0000313" key="3">
    <source>
        <dbReference type="Proteomes" id="UP000576082"/>
    </source>
</evidence>
<dbReference type="RefSeq" id="WP_169655202.1">
    <property type="nucleotide sequence ID" value="NZ_JABANE010000007.1"/>
</dbReference>
<keyword evidence="1" id="KW-0802">TPR repeat</keyword>
<dbReference type="AlphaFoldDB" id="A0A7X9P065"/>
<keyword evidence="3" id="KW-1185">Reference proteome</keyword>
<dbReference type="EMBL" id="JABANE010000007">
    <property type="protein sequence ID" value="NME67103.1"/>
    <property type="molecule type" value="Genomic_DNA"/>
</dbReference>
<reference evidence="2 3" key="1">
    <citation type="submission" date="2020-04" db="EMBL/GenBank/DDBJ databases">
        <title>Flammeovirga sp. SR4, a novel species isolated from seawater.</title>
        <authorList>
            <person name="Wang X."/>
        </authorList>
    </citation>
    <scope>NUCLEOTIDE SEQUENCE [LARGE SCALE GENOMIC DNA]</scope>
    <source>
        <strain evidence="2 3">ATCC 23126</strain>
    </source>
</reference>
<dbReference type="PROSITE" id="PS50005">
    <property type="entry name" value="TPR"/>
    <property type="match status" value="1"/>
</dbReference>
<dbReference type="Proteomes" id="UP000576082">
    <property type="component" value="Unassembled WGS sequence"/>
</dbReference>
<gene>
    <name evidence="2" type="ORF">HHU12_03905</name>
</gene>
<dbReference type="InterPro" id="IPR019734">
    <property type="entry name" value="TPR_rpt"/>
</dbReference>